<organism evidence="3 4">
    <name type="scientific">Nonomuraea corallina</name>
    <dbReference type="NCBI Taxonomy" id="2989783"/>
    <lineage>
        <taxon>Bacteria</taxon>
        <taxon>Bacillati</taxon>
        <taxon>Actinomycetota</taxon>
        <taxon>Actinomycetes</taxon>
        <taxon>Streptosporangiales</taxon>
        <taxon>Streptosporangiaceae</taxon>
        <taxon>Nonomuraea</taxon>
    </lineage>
</organism>
<gene>
    <name evidence="3" type="ORF">OUY22_32840</name>
</gene>
<proteinExistence type="predicted"/>
<evidence type="ECO:0000313" key="4">
    <source>
        <dbReference type="Proteomes" id="UP001144036"/>
    </source>
</evidence>
<evidence type="ECO:0000313" key="3">
    <source>
        <dbReference type="EMBL" id="MDA0638219.1"/>
    </source>
</evidence>
<name>A0ABT4SM05_9ACTN</name>
<dbReference type="InterPro" id="IPR018958">
    <property type="entry name" value="Knr4/Smi1-like_dom"/>
</dbReference>
<feature type="domain" description="Knr4/Smi1-like" evidence="2">
    <location>
        <begin position="40"/>
        <end position="106"/>
    </location>
</feature>
<sequence>MAHSDWSDIRERLSRLAATPAAGAVFGSASHGWTLELPLGADDLTAVEAQLRVELPGEYRSFLLQAGRGGAGPAYGLFPVHHVDGRWRWEGDGADLTDLDTFDQPFSHVEAFNLVDGLPAPPDEEDFDSARTSSRPAGETRSSRTRPAL</sequence>
<keyword evidence="4" id="KW-1185">Reference proteome</keyword>
<reference evidence="3" key="1">
    <citation type="submission" date="2022-11" db="EMBL/GenBank/DDBJ databases">
        <title>Nonomuraea corallina sp. nov., a new species of the genus Nonomuraea isolated from sea side sediment in Thai sea.</title>
        <authorList>
            <person name="Ngamcharungchit C."/>
            <person name="Matsumoto A."/>
            <person name="Suriyachadkun C."/>
            <person name="Panbangred W."/>
            <person name="Inahashi Y."/>
            <person name="Intra B."/>
        </authorList>
    </citation>
    <scope>NUCLEOTIDE SEQUENCE</scope>
    <source>
        <strain evidence="3">MCN248</strain>
    </source>
</reference>
<accession>A0ABT4SM05</accession>
<dbReference type="InterPro" id="IPR037883">
    <property type="entry name" value="Knr4/Smi1-like_sf"/>
</dbReference>
<protein>
    <submittedName>
        <fullName evidence="3">SMI1/KNR4 family protein</fullName>
    </submittedName>
</protein>
<dbReference type="Pfam" id="PF09346">
    <property type="entry name" value="SMI1_KNR4"/>
    <property type="match status" value="1"/>
</dbReference>
<evidence type="ECO:0000256" key="1">
    <source>
        <dbReference type="SAM" id="MobiDB-lite"/>
    </source>
</evidence>
<feature type="region of interest" description="Disordered" evidence="1">
    <location>
        <begin position="117"/>
        <end position="149"/>
    </location>
</feature>
<dbReference type="SUPFAM" id="SSF160631">
    <property type="entry name" value="SMI1/KNR4-like"/>
    <property type="match status" value="1"/>
</dbReference>
<evidence type="ECO:0000259" key="2">
    <source>
        <dbReference type="Pfam" id="PF09346"/>
    </source>
</evidence>
<dbReference type="Proteomes" id="UP001144036">
    <property type="component" value="Unassembled WGS sequence"/>
</dbReference>
<comment type="caution">
    <text evidence="3">The sequence shown here is derived from an EMBL/GenBank/DDBJ whole genome shotgun (WGS) entry which is preliminary data.</text>
</comment>
<dbReference type="EMBL" id="JAPNNL010000214">
    <property type="protein sequence ID" value="MDA0638219.1"/>
    <property type="molecule type" value="Genomic_DNA"/>
</dbReference>
<dbReference type="RefSeq" id="WP_270159148.1">
    <property type="nucleotide sequence ID" value="NZ_JAPNNL010000214.1"/>
</dbReference>